<dbReference type="AlphaFoldDB" id="A0A2Z6S0Q9"/>
<dbReference type="SUPFAM" id="SSF56112">
    <property type="entry name" value="Protein kinase-like (PK-like)"/>
    <property type="match status" value="1"/>
</dbReference>
<reference evidence="2 4" key="1">
    <citation type="submission" date="2017-11" db="EMBL/GenBank/DDBJ databases">
        <title>The genome of Rhizophagus clarus HR1 reveals common genetic basis of auxotrophy among arbuscular mycorrhizal fungi.</title>
        <authorList>
            <person name="Kobayashi Y."/>
        </authorList>
    </citation>
    <scope>NUCLEOTIDE SEQUENCE [LARGE SCALE GENOMIC DNA]</scope>
    <source>
        <strain evidence="2 4">HR1</strain>
    </source>
</reference>
<feature type="domain" description="Protein kinase" evidence="1">
    <location>
        <begin position="257"/>
        <end position="555"/>
    </location>
</feature>
<dbReference type="GO" id="GO:0005524">
    <property type="term" value="F:ATP binding"/>
    <property type="evidence" value="ECO:0007669"/>
    <property type="project" value="InterPro"/>
</dbReference>
<comment type="caution">
    <text evidence="2">The sequence shown here is derived from an EMBL/GenBank/DDBJ whole genome shotgun (WGS) entry which is preliminary data.</text>
</comment>
<reference evidence="3" key="2">
    <citation type="submission" date="2019-10" db="EMBL/GenBank/DDBJ databases">
        <title>Conservation and host-specific expression of non-tandemly repeated heterogenous ribosome RNA gene in arbuscular mycorrhizal fungi.</title>
        <authorList>
            <person name="Maeda T."/>
            <person name="Kobayashi Y."/>
            <person name="Nakagawa T."/>
            <person name="Ezawa T."/>
            <person name="Yamaguchi K."/>
            <person name="Bino T."/>
            <person name="Nishimoto Y."/>
            <person name="Shigenobu S."/>
            <person name="Kawaguchi M."/>
        </authorList>
    </citation>
    <scope>NUCLEOTIDE SEQUENCE</scope>
    <source>
        <strain evidence="3">HR1</strain>
    </source>
</reference>
<dbReference type="InterPro" id="IPR011009">
    <property type="entry name" value="Kinase-like_dom_sf"/>
</dbReference>
<dbReference type="EMBL" id="BLAL01000266">
    <property type="protein sequence ID" value="GES98258.1"/>
    <property type="molecule type" value="Genomic_DNA"/>
</dbReference>
<dbReference type="Proteomes" id="UP000247702">
    <property type="component" value="Unassembled WGS sequence"/>
</dbReference>
<keyword evidence="4" id="KW-1185">Reference proteome</keyword>
<dbReference type="SMART" id="SM00220">
    <property type="entry name" value="S_TKc"/>
    <property type="match status" value="1"/>
</dbReference>
<organism evidence="2 4">
    <name type="scientific">Rhizophagus clarus</name>
    <dbReference type="NCBI Taxonomy" id="94130"/>
    <lineage>
        <taxon>Eukaryota</taxon>
        <taxon>Fungi</taxon>
        <taxon>Fungi incertae sedis</taxon>
        <taxon>Mucoromycota</taxon>
        <taxon>Glomeromycotina</taxon>
        <taxon>Glomeromycetes</taxon>
        <taxon>Glomerales</taxon>
        <taxon>Glomeraceae</taxon>
        <taxon>Rhizophagus</taxon>
    </lineage>
</organism>
<proteinExistence type="predicted"/>
<dbReference type="Gene3D" id="1.10.510.10">
    <property type="entry name" value="Transferase(Phosphotransferase) domain 1"/>
    <property type="match status" value="1"/>
</dbReference>
<evidence type="ECO:0000259" key="1">
    <source>
        <dbReference type="PROSITE" id="PS50011"/>
    </source>
</evidence>
<dbReference type="EMBL" id="BEXD01004243">
    <property type="protein sequence ID" value="GBC08744.1"/>
    <property type="molecule type" value="Genomic_DNA"/>
</dbReference>
<name>A0A2Z6S0Q9_9GLOM</name>
<dbReference type="GO" id="GO:0004672">
    <property type="term" value="F:protein kinase activity"/>
    <property type="evidence" value="ECO:0007669"/>
    <property type="project" value="InterPro"/>
</dbReference>
<dbReference type="InterPro" id="IPR000719">
    <property type="entry name" value="Prot_kinase_dom"/>
</dbReference>
<dbReference type="Proteomes" id="UP000615446">
    <property type="component" value="Unassembled WGS sequence"/>
</dbReference>
<dbReference type="Pfam" id="PF00069">
    <property type="entry name" value="Pkinase"/>
    <property type="match status" value="1"/>
</dbReference>
<evidence type="ECO:0000313" key="2">
    <source>
        <dbReference type="EMBL" id="GBC08744.1"/>
    </source>
</evidence>
<dbReference type="PANTHER" id="PTHR24347">
    <property type="entry name" value="SERINE/THREONINE-PROTEIN KINASE"/>
    <property type="match status" value="1"/>
</dbReference>
<evidence type="ECO:0000313" key="4">
    <source>
        <dbReference type="Proteomes" id="UP000247702"/>
    </source>
</evidence>
<gene>
    <name evidence="3" type="ORF">RCL2_002481400</name>
    <name evidence="2" type="ORF">RclHR1_08350014</name>
</gene>
<dbReference type="PROSITE" id="PS50011">
    <property type="entry name" value="PROTEIN_KINASE_DOM"/>
    <property type="match status" value="1"/>
</dbReference>
<dbReference type="OrthoDB" id="2379186at2759"/>
<evidence type="ECO:0000313" key="3">
    <source>
        <dbReference type="EMBL" id="GES98258.1"/>
    </source>
</evidence>
<sequence length="555" mass="64167">MTVKIWYKIEELEETSINFEQNKTVDDLKKTIIKNEPSALKDCTSSEISLKITKDGDSKIHVVSPRWVIQKVLQEYGNDFLCLIQKNVKAIKTKTRKDDADSYFQTIGMLGVKPDFIPQKSNLLEWLQQPPINPIEIIPSLYEEYFEAKLPSEYLNKIFVSSEKASLQLWSKYITHIALPPDIGTTEDSYHALWDMLIVKPLKIGSPNGRHNRNTSLHTSTRKLRPDLSYLVQDACLARGEEKGLDTEGDPAEELTEKLIWTYGQCPYVFGYHARATTVTYCYLYLEGEQVLRRDLFTCDLNELAGRVQAFITGINIGRLLPLLRQTIPQYFQQEFVILHRSNGKVVELMQNVVVKRYCTTQPIIHIRAIYDSIKHKVPFTDRLEHVNDDEEKTPFVVLSPKGMVCRPQSKEQLIKSLCCVLNALKALHEMGIMHRDIRWENVLKYIDRDKWFIIDFDDACYISSPTSSVYLAKDSHAPEIFEDHHNESVDIWSVGYLILTATVNLQESDELKIYATSLMEKDVNDRPTAKVALEWLWNKYRDTLKEDFLEGEES</sequence>
<accession>A0A2Z6S0Q9</accession>
<protein>
    <submittedName>
        <fullName evidence="3">Crinkler (CRN) family protein</fullName>
    </submittedName>
</protein>